<organism evidence="2">
    <name type="scientific">Oryza glumipatula</name>
    <dbReference type="NCBI Taxonomy" id="40148"/>
    <lineage>
        <taxon>Eukaryota</taxon>
        <taxon>Viridiplantae</taxon>
        <taxon>Streptophyta</taxon>
        <taxon>Embryophyta</taxon>
        <taxon>Tracheophyta</taxon>
        <taxon>Spermatophyta</taxon>
        <taxon>Magnoliopsida</taxon>
        <taxon>Liliopsida</taxon>
        <taxon>Poales</taxon>
        <taxon>Poaceae</taxon>
        <taxon>BOP clade</taxon>
        <taxon>Oryzoideae</taxon>
        <taxon>Oryzeae</taxon>
        <taxon>Oryzinae</taxon>
        <taxon>Oryza</taxon>
    </lineage>
</organism>
<dbReference type="Gramene" id="OGLUM03G06250.1">
    <property type="protein sequence ID" value="OGLUM03G06250.1"/>
    <property type="gene ID" value="OGLUM03G06250"/>
</dbReference>
<reference evidence="2" key="2">
    <citation type="submission" date="2018-05" db="EMBL/GenBank/DDBJ databases">
        <title>OgluRS3 (Oryza glumaepatula Reference Sequence Version 3).</title>
        <authorList>
            <person name="Zhang J."/>
            <person name="Kudrna D."/>
            <person name="Lee S."/>
            <person name="Talag J."/>
            <person name="Welchert J."/>
            <person name="Wing R.A."/>
        </authorList>
    </citation>
    <scope>NUCLEOTIDE SEQUENCE [LARGE SCALE GENOMIC DNA]</scope>
</reference>
<accession>A0A0D9Z334</accession>
<evidence type="ECO:0000313" key="2">
    <source>
        <dbReference type="EnsemblPlants" id="OGLUM03G06250.1"/>
    </source>
</evidence>
<keyword evidence="3" id="KW-1185">Reference proteome</keyword>
<name>A0A0D9Z334_9ORYZ</name>
<proteinExistence type="predicted"/>
<dbReference type="AlphaFoldDB" id="A0A0D9Z334"/>
<dbReference type="HOGENOM" id="CLU_2642106_0_0_1"/>
<dbReference type="Proteomes" id="UP000026961">
    <property type="component" value="Chromosome 3"/>
</dbReference>
<reference evidence="2" key="1">
    <citation type="submission" date="2015-04" db="UniProtKB">
        <authorList>
            <consortium name="EnsemblPlants"/>
        </authorList>
    </citation>
    <scope>IDENTIFICATION</scope>
</reference>
<dbReference type="EnsemblPlants" id="OGLUM03G06250.1">
    <property type="protein sequence ID" value="OGLUM03G06250.1"/>
    <property type="gene ID" value="OGLUM03G06250"/>
</dbReference>
<feature type="region of interest" description="Disordered" evidence="1">
    <location>
        <begin position="53"/>
        <end position="77"/>
    </location>
</feature>
<protein>
    <submittedName>
        <fullName evidence="2">Uncharacterized protein</fullName>
    </submittedName>
</protein>
<evidence type="ECO:0000313" key="3">
    <source>
        <dbReference type="Proteomes" id="UP000026961"/>
    </source>
</evidence>
<sequence length="77" mass="8650">MATGRAGRARPSRWRLRRRGTARRWLDDEPEDKDTSCMRQSMSFAPTARIVLPDPRGLRPCPPMSGLGEDGREVAPS</sequence>
<evidence type="ECO:0000256" key="1">
    <source>
        <dbReference type="SAM" id="MobiDB-lite"/>
    </source>
</evidence>